<keyword evidence="2 5" id="KW-0238">DNA-binding</keyword>
<name>A0A2S6HH64_9FIRM</name>
<accession>A0A2S6HH64</accession>
<dbReference type="InterPro" id="IPR009057">
    <property type="entry name" value="Homeodomain-like_sf"/>
</dbReference>
<dbReference type="GO" id="GO:0043565">
    <property type="term" value="F:sequence-specific DNA binding"/>
    <property type="evidence" value="ECO:0007669"/>
    <property type="project" value="InterPro"/>
</dbReference>
<evidence type="ECO:0000256" key="2">
    <source>
        <dbReference type="ARBA" id="ARBA00023125"/>
    </source>
</evidence>
<sequence>MNIKKELAFQEFVRRENNLIRAPYTPEQEFYSVIKSGNTTKVLELCQESLLSKNGLGILSFNHLQNIKYHFVITAALVARYCMEGGMELSTAFSLSDFYIQKADSCTKPEEVAAVHPIMCLDYAKRMKFIRKNKATSRHVAACIDYICDNLHTRITIETLASAIGLNSSYLSRLFKKEVGMTVSQYIRDKKIETASNMLIYSDYSPSQISSILAFPNQSYFTEIFHKKTGMTPLKYRNLNFRNTEIGNKD</sequence>
<dbReference type="EMBL" id="PTJA01000017">
    <property type="protein sequence ID" value="PPK76800.1"/>
    <property type="molecule type" value="Genomic_DNA"/>
</dbReference>
<dbReference type="SUPFAM" id="SSF46689">
    <property type="entry name" value="Homeodomain-like"/>
    <property type="match status" value="2"/>
</dbReference>
<dbReference type="GO" id="GO:0003700">
    <property type="term" value="F:DNA-binding transcription factor activity"/>
    <property type="evidence" value="ECO:0007669"/>
    <property type="project" value="InterPro"/>
</dbReference>
<evidence type="ECO:0000256" key="1">
    <source>
        <dbReference type="ARBA" id="ARBA00023015"/>
    </source>
</evidence>
<dbReference type="Pfam" id="PF12833">
    <property type="entry name" value="HTH_18"/>
    <property type="match status" value="1"/>
</dbReference>
<evidence type="ECO:0000313" key="5">
    <source>
        <dbReference type="EMBL" id="PPK76800.1"/>
    </source>
</evidence>
<dbReference type="RefSeq" id="WP_104439414.1">
    <property type="nucleotide sequence ID" value="NZ_PTJA01000017.1"/>
</dbReference>
<dbReference type="InterPro" id="IPR018060">
    <property type="entry name" value="HTH_AraC"/>
</dbReference>
<gene>
    <name evidence="5" type="ORF">BXY41_11729</name>
</gene>
<keyword evidence="6" id="KW-1185">Reference proteome</keyword>
<dbReference type="PROSITE" id="PS01124">
    <property type="entry name" value="HTH_ARAC_FAMILY_2"/>
    <property type="match status" value="1"/>
</dbReference>
<keyword evidence="1" id="KW-0805">Transcription regulation</keyword>
<organism evidence="5 6">
    <name type="scientific">Lacrimispora xylanisolvens</name>
    <dbReference type="NCBI Taxonomy" id="384636"/>
    <lineage>
        <taxon>Bacteria</taxon>
        <taxon>Bacillati</taxon>
        <taxon>Bacillota</taxon>
        <taxon>Clostridia</taxon>
        <taxon>Lachnospirales</taxon>
        <taxon>Lachnospiraceae</taxon>
        <taxon>Lacrimispora</taxon>
    </lineage>
</organism>
<reference evidence="5 6" key="1">
    <citation type="submission" date="2018-02" db="EMBL/GenBank/DDBJ databases">
        <title>Genomic Encyclopedia of Archaeal and Bacterial Type Strains, Phase II (KMG-II): from individual species to whole genera.</title>
        <authorList>
            <person name="Goeker M."/>
        </authorList>
    </citation>
    <scope>NUCLEOTIDE SEQUENCE [LARGE SCALE GENOMIC DNA]</scope>
    <source>
        <strain evidence="5 6">DSM 3808</strain>
    </source>
</reference>
<dbReference type="AlphaFoldDB" id="A0A2S6HH64"/>
<evidence type="ECO:0000313" key="6">
    <source>
        <dbReference type="Proteomes" id="UP000237749"/>
    </source>
</evidence>
<protein>
    <submittedName>
        <fullName evidence="5">AraC-like DNA-binding protein</fullName>
    </submittedName>
</protein>
<feature type="domain" description="HTH araC/xylS-type" evidence="4">
    <location>
        <begin position="141"/>
        <end position="239"/>
    </location>
</feature>
<dbReference type="PANTHER" id="PTHR43280:SF34">
    <property type="entry name" value="ARAC-FAMILY TRANSCRIPTIONAL REGULATOR"/>
    <property type="match status" value="1"/>
</dbReference>
<dbReference type="PANTHER" id="PTHR43280">
    <property type="entry name" value="ARAC-FAMILY TRANSCRIPTIONAL REGULATOR"/>
    <property type="match status" value="1"/>
</dbReference>
<keyword evidence="3" id="KW-0804">Transcription</keyword>
<dbReference type="OrthoDB" id="952277at2"/>
<dbReference type="SMART" id="SM00342">
    <property type="entry name" value="HTH_ARAC"/>
    <property type="match status" value="1"/>
</dbReference>
<proteinExistence type="predicted"/>
<dbReference type="Gene3D" id="1.10.10.60">
    <property type="entry name" value="Homeodomain-like"/>
    <property type="match status" value="2"/>
</dbReference>
<evidence type="ECO:0000256" key="3">
    <source>
        <dbReference type="ARBA" id="ARBA00023163"/>
    </source>
</evidence>
<evidence type="ECO:0000259" key="4">
    <source>
        <dbReference type="PROSITE" id="PS01124"/>
    </source>
</evidence>
<dbReference type="Proteomes" id="UP000237749">
    <property type="component" value="Unassembled WGS sequence"/>
</dbReference>
<comment type="caution">
    <text evidence="5">The sequence shown here is derived from an EMBL/GenBank/DDBJ whole genome shotgun (WGS) entry which is preliminary data.</text>
</comment>